<dbReference type="PROSITE" id="PS51450">
    <property type="entry name" value="LRR"/>
    <property type="match status" value="1"/>
</dbReference>
<keyword evidence="3" id="KW-0433">Leucine-rich repeat</keyword>
<dbReference type="SMART" id="SM01288">
    <property type="entry name" value="FISNA"/>
    <property type="match status" value="1"/>
</dbReference>
<dbReference type="InterPro" id="IPR001611">
    <property type="entry name" value="Leu-rich_rpt"/>
</dbReference>
<dbReference type="CDD" id="cd08321">
    <property type="entry name" value="Pyrin_ASC-like"/>
    <property type="match status" value="1"/>
</dbReference>
<feature type="region of interest" description="Disordered" evidence="7">
    <location>
        <begin position="845"/>
        <end position="878"/>
    </location>
</feature>
<evidence type="ECO:0000313" key="11">
    <source>
        <dbReference type="Proteomes" id="UP000242638"/>
    </source>
</evidence>
<dbReference type="OMA" id="QTYCEST"/>
<evidence type="ECO:0000259" key="8">
    <source>
        <dbReference type="PROSITE" id="PS50824"/>
    </source>
</evidence>
<dbReference type="PROSITE" id="PS50837">
    <property type="entry name" value="NACHT"/>
    <property type="match status" value="1"/>
</dbReference>
<dbReference type="InterPro" id="IPR029495">
    <property type="entry name" value="NACHT-assoc"/>
</dbReference>
<protein>
    <submittedName>
        <fullName evidence="10">Protein NLRC3-like</fullName>
    </submittedName>
</protein>
<dbReference type="SUPFAM" id="SSF47986">
    <property type="entry name" value="DEATH domain"/>
    <property type="match status" value="1"/>
</dbReference>
<keyword evidence="11" id="KW-1185">Reference proteome</keyword>
<dbReference type="Pfam" id="PF13516">
    <property type="entry name" value="LRR_6"/>
    <property type="match status" value="3"/>
</dbReference>
<dbReference type="SUPFAM" id="SSF52540">
    <property type="entry name" value="P-loop containing nucleoside triphosphate hydrolases"/>
    <property type="match status" value="1"/>
</dbReference>
<evidence type="ECO:0000259" key="9">
    <source>
        <dbReference type="PROSITE" id="PS50837"/>
    </source>
</evidence>
<dbReference type="GO" id="GO:0005737">
    <property type="term" value="C:cytoplasm"/>
    <property type="evidence" value="ECO:0007669"/>
    <property type="project" value="UniProtKB-SubCell"/>
</dbReference>
<reference evidence="10" key="3">
    <citation type="submission" date="2025-09" db="UniProtKB">
        <authorList>
            <consortium name="Ensembl"/>
        </authorList>
    </citation>
    <scope>IDENTIFICATION</scope>
    <source>
        <strain evidence="10">Guanapo</strain>
    </source>
</reference>
<dbReference type="Bgee" id="ENSPREG00000013538">
    <property type="expression patterns" value="Expressed in caudal fin"/>
</dbReference>
<evidence type="ECO:0000256" key="5">
    <source>
        <dbReference type="ARBA" id="ARBA00022741"/>
    </source>
</evidence>
<dbReference type="AlphaFoldDB" id="A0A3P9PE24"/>
<dbReference type="FunFam" id="3.40.50.300:FF:001524">
    <property type="entry name" value="Si:dkey-126g1.7"/>
    <property type="match status" value="1"/>
</dbReference>
<organism evidence="10 11">
    <name type="scientific">Poecilia reticulata</name>
    <name type="common">Guppy</name>
    <name type="synonym">Acanthophacelus reticulatus</name>
    <dbReference type="NCBI Taxonomy" id="8081"/>
    <lineage>
        <taxon>Eukaryota</taxon>
        <taxon>Metazoa</taxon>
        <taxon>Chordata</taxon>
        <taxon>Craniata</taxon>
        <taxon>Vertebrata</taxon>
        <taxon>Euteleostomi</taxon>
        <taxon>Actinopterygii</taxon>
        <taxon>Neopterygii</taxon>
        <taxon>Teleostei</taxon>
        <taxon>Neoteleostei</taxon>
        <taxon>Acanthomorphata</taxon>
        <taxon>Ovalentaria</taxon>
        <taxon>Atherinomorphae</taxon>
        <taxon>Cyprinodontiformes</taxon>
        <taxon>Poeciliidae</taxon>
        <taxon>Poeciliinae</taxon>
        <taxon>Poecilia</taxon>
    </lineage>
</organism>
<comment type="subcellular location">
    <subcellularLocation>
        <location evidence="1">Cytoplasm</location>
    </subcellularLocation>
</comment>
<dbReference type="InterPro" id="IPR011029">
    <property type="entry name" value="DEATH-like_dom_sf"/>
</dbReference>
<dbReference type="GeneTree" id="ENSGT01120000271898"/>
<dbReference type="Gene3D" id="3.80.10.10">
    <property type="entry name" value="Ribonuclease Inhibitor"/>
    <property type="match status" value="1"/>
</dbReference>
<dbReference type="Pfam" id="PF17779">
    <property type="entry name" value="WHD_NOD2"/>
    <property type="match status" value="1"/>
</dbReference>
<evidence type="ECO:0000256" key="3">
    <source>
        <dbReference type="ARBA" id="ARBA00022614"/>
    </source>
</evidence>
<keyword evidence="2" id="KW-0963">Cytoplasm</keyword>
<feature type="compositionally biased region" description="Basic and acidic residues" evidence="7">
    <location>
        <begin position="862"/>
        <end position="873"/>
    </location>
</feature>
<proteinExistence type="predicted"/>
<dbReference type="Gene3D" id="3.40.50.300">
    <property type="entry name" value="P-loop containing nucleotide triphosphate hydrolases"/>
    <property type="match status" value="1"/>
</dbReference>
<evidence type="ECO:0000256" key="7">
    <source>
        <dbReference type="SAM" id="MobiDB-lite"/>
    </source>
</evidence>
<feature type="domain" description="NACHT" evidence="9">
    <location>
        <begin position="140"/>
        <end position="274"/>
    </location>
</feature>
<dbReference type="InterPro" id="IPR027417">
    <property type="entry name" value="P-loop_NTPase"/>
</dbReference>
<evidence type="ECO:0000256" key="4">
    <source>
        <dbReference type="ARBA" id="ARBA00022737"/>
    </source>
</evidence>
<keyword evidence="4" id="KW-0677">Repeat</keyword>
<sequence>KSAVPTSEELILRALKDLGDTELKEFKWYLQKSEVLGDFPIIPKSRIDKADRTDTVDQMIQTYCESTLEVTKKVLRKLESKAQEEIFIEMNLTIKETKEFSTEHEIRQIESASRKIAKPEKTIRYDDIFKGHSRTGEPIKMVMTTGMAGIGKTVLTQKFTQNWAEGKANQDFHFTFPLSFRELNAVKDKKFKLVDLVQQFFPETREVDISNSKEFRVIVILDGLDESRLSLDFIGNKKVTDPKESASVDVLLTSLIQGTLLPSANIWITSRPTAASQIPAKHVDMVTEVTGFDHAQKLQYFRKKCRDDKLVSKIMPYINASQNLKTLCHMPVCCWITATVLEDLLKNREEEELPKTLAELYIKFLLVQFRQKAVTEAETQWNPSCKEKILTLGKLAFEQLQKGNLIFDQSDLRGSGINIKSVSVFTGMFPEIFKEEGEQDQATVFCFTHLSVQEFLAALYVHLTFMTSQVNVLEEMQSSWIVMLARPLQSPKGDLDMFLRFLLGLLLPSSQSLLKGLVKETENNTQVIQEAIKYIKDKLDAELPTEQSINLLYCLNELNDNSLVEEIQRFMSSGRLAVDNLSSAQWSALVFILLAEKEMDMFDLKMYSSSEEAFMRLLPVVKTAKRVWYETNLYIFFNQLLKTTCIEVLSSVLSSQNSILKELDLSYNNLGDAGVGQLAVGLESPNCSLETLRLSGCKLTWRSCDTLATIISSQCSLRELDVSNNDLTNTGLQSLSGGLENPQCKLETLRISGCQVTEEGCHYLVTALNVNPSHLRELDLSYNNPGHTGVSLLSSGVKHKMCRLETLKYETEKNCDCGEGGAAVPRSPRALRLLLLAAALQNPADRPQLLGGEEGGTRGHRRELQTNRPERTNGRLPAGLERPVLEPRLHREAVFLLAQQEGNGLHHAVRLPHVLQSRSLCRRPRRHHVFLRRRL</sequence>
<dbReference type="SUPFAM" id="SSF52047">
    <property type="entry name" value="RNI-like"/>
    <property type="match status" value="1"/>
</dbReference>
<dbReference type="Pfam" id="PF17776">
    <property type="entry name" value="NLRC4_HD2"/>
    <property type="match status" value="1"/>
</dbReference>
<keyword evidence="6" id="KW-0067">ATP-binding</keyword>
<dbReference type="Pfam" id="PF05729">
    <property type="entry name" value="NACHT"/>
    <property type="match status" value="1"/>
</dbReference>
<dbReference type="SMART" id="SM00368">
    <property type="entry name" value="LRR_RI"/>
    <property type="match status" value="5"/>
</dbReference>
<dbReference type="Proteomes" id="UP000242638">
    <property type="component" value="Unassembled WGS sequence"/>
</dbReference>
<dbReference type="SMART" id="SM01289">
    <property type="entry name" value="PYRIN"/>
    <property type="match status" value="1"/>
</dbReference>
<dbReference type="InterPro" id="IPR041075">
    <property type="entry name" value="NOD1/2_WH"/>
</dbReference>
<dbReference type="Ensembl" id="ENSPRET00000020222.1">
    <property type="protein sequence ID" value="ENSPREP00000020010.1"/>
    <property type="gene ID" value="ENSPREG00000013538.1"/>
</dbReference>
<dbReference type="PANTHER" id="PTHR24106">
    <property type="entry name" value="NACHT, LRR AND CARD DOMAINS-CONTAINING"/>
    <property type="match status" value="1"/>
</dbReference>
<keyword evidence="5" id="KW-0547">Nucleotide-binding</keyword>
<dbReference type="PROSITE" id="PS50824">
    <property type="entry name" value="DAPIN"/>
    <property type="match status" value="1"/>
</dbReference>
<reference evidence="10" key="2">
    <citation type="submission" date="2025-08" db="UniProtKB">
        <authorList>
            <consortium name="Ensembl"/>
        </authorList>
    </citation>
    <scope>IDENTIFICATION</scope>
    <source>
        <strain evidence="10">Guanapo</strain>
    </source>
</reference>
<dbReference type="InterPro" id="IPR032675">
    <property type="entry name" value="LRR_dom_sf"/>
</dbReference>
<evidence type="ECO:0000256" key="6">
    <source>
        <dbReference type="ARBA" id="ARBA00022840"/>
    </source>
</evidence>
<accession>A0A3P9PE24</accession>
<dbReference type="InterPro" id="IPR004020">
    <property type="entry name" value="DAPIN"/>
</dbReference>
<dbReference type="Pfam" id="PF02758">
    <property type="entry name" value="PYRIN"/>
    <property type="match status" value="1"/>
</dbReference>
<reference evidence="11" key="1">
    <citation type="submission" date="2013-11" db="EMBL/GenBank/DDBJ databases">
        <title>The genomic landscape of the Guanapo guppy.</title>
        <authorList>
            <person name="Kuenstner A."/>
            <person name="Dreyer C."/>
        </authorList>
    </citation>
    <scope>NUCLEOTIDE SEQUENCE</scope>
    <source>
        <strain evidence="11">Guanapo</strain>
    </source>
</reference>
<evidence type="ECO:0000313" key="10">
    <source>
        <dbReference type="Ensembl" id="ENSPREP00000020010.1"/>
    </source>
</evidence>
<dbReference type="GO" id="GO:0005524">
    <property type="term" value="F:ATP binding"/>
    <property type="evidence" value="ECO:0007669"/>
    <property type="project" value="UniProtKB-KW"/>
</dbReference>
<evidence type="ECO:0000256" key="2">
    <source>
        <dbReference type="ARBA" id="ARBA00022490"/>
    </source>
</evidence>
<dbReference type="InterPro" id="IPR051261">
    <property type="entry name" value="NLR"/>
</dbReference>
<dbReference type="InterPro" id="IPR007111">
    <property type="entry name" value="NACHT_NTPase"/>
</dbReference>
<evidence type="ECO:0000256" key="1">
    <source>
        <dbReference type="ARBA" id="ARBA00004496"/>
    </source>
</evidence>
<dbReference type="InterPro" id="IPR041267">
    <property type="entry name" value="NLRP_HD2"/>
</dbReference>
<feature type="domain" description="Pyrin" evidence="8">
    <location>
        <begin position="3"/>
        <end position="63"/>
    </location>
</feature>
<name>A0A3P9PE24_POERE</name>